<sequence length="139" mass="14718">IIIMATTLFRGPILHGKKNEVGVTGYNIEQKDSNYTVVINNGDSGKTFLSNTKDVVFTLPAIAIGNVYTFVNTGADGQNNLTISPAAADGIVYLGALTDDSDVINTQATSKVGDYVTIASLNSVVFWTVVDVQGVWAKS</sequence>
<name>X1GPX9_9ZZZZ</name>
<proteinExistence type="predicted"/>
<comment type="caution">
    <text evidence="1">The sequence shown here is derived from an EMBL/GenBank/DDBJ whole genome shotgun (WGS) entry which is preliminary data.</text>
</comment>
<organism evidence="1">
    <name type="scientific">marine sediment metagenome</name>
    <dbReference type="NCBI Taxonomy" id="412755"/>
    <lineage>
        <taxon>unclassified sequences</taxon>
        <taxon>metagenomes</taxon>
        <taxon>ecological metagenomes</taxon>
    </lineage>
</organism>
<dbReference type="AlphaFoldDB" id="X1GPX9"/>
<protein>
    <submittedName>
        <fullName evidence="1">Uncharacterized protein</fullName>
    </submittedName>
</protein>
<feature type="non-terminal residue" evidence="1">
    <location>
        <position position="1"/>
    </location>
</feature>
<evidence type="ECO:0000313" key="1">
    <source>
        <dbReference type="EMBL" id="GAH35043.1"/>
    </source>
</evidence>
<accession>X1GPX9</accession>
<gene>
    <name evidence="1" type="ORF">S03H2_25708</name>
</gene>
<dbReference type="EMBL" id="BARU01014634">
    <property type="protein sequence ID" value="GAH35043.1"/>
    <property type="molecule type" value="Genomic_DNA"/>
</dbReference>
<reference evidence="1" key="1">
    <citation type="journal article" date="2014" name="Front. Microbiol.">
        <title>High frequency of phylogenetically diverse reductive dehalogenase-homologous genes in deep subseafloor sedimentary metagenomes.</title>
        <authorList>
            <person name="Kawai M."/>
            <person name="Futagami T."/>
            <person name="Toyoda A."/>
            <person name="Takaki Y."/>
            <person name="Nishi S."/>
            <person name="Hori S."/>
            <person name="Arai W."/>
            <person name="Tsubouchi T."/>
            <person name="Morono Y."/>
            <person name="Uchiyama I."/>
            <person name="Ito T."/>
            <person name="Fujiyama A."/>
            <person name="Inagaki F."/>
            <person name="Takami H."/>
        </authorList>
    </citation>
    <scope>NUCLEOTIDE SEQUENCE</scope>
    <source>
        <strain evidence="1">Expedition CK06-06</strain>
    </source>
</reference>